<protein>
    <recommendedName>
        <fullName evidence="4">ATP-dependent DNA helicase</fullName>
    </recommendedName>
</protein>
<dbReference type="Proteomes" id="UP001387364">
    <property type="component" value="Chromosome"/>
</dbReference>
<evidence type="ECO:0000313" key="3">
    <source>
        <dbReference type="Proteomes" id="UP001387364"/>
    </source>
</evidence>
<organism evidence="2 3">
    <name type="scientific">Bacillus kandeliae</name>
    <dbReference type="NCBI Taxonomy" id="3129297"/>
    <lineage>
        <taxon>Bacteria</taxon>
        <taxon>Bacillati</taxon>
        <taxon>Bacillota</taxon>
        <taxon>Bacilli</taxon>
        <taxon>Bacillales</taxon>
        <taxon>Bacillaceae</taxon>
        <taxon>Bacillus</taxon>
    </lineage>
</organism>
<evidence type="ECO:0008006" key="4">
    <source>
        <dbReference type="Google" id="ProtNLM"/>
    </source>
</evidence>
<evidence type="ECO:0000256" key="1">
    <source>
        <dbReference type="SAM" id="SignalP"/>
    </source>
</evidence>
<accession>A0ABZ2N366</accession>
<dbReference type="EMBL" id="CP147404">
    <property type="protein sequence ID" value="WXB91785.1"/>
    <property type="molecule type" value="Genomic_DNA"/>
</dbReference>
<dbReference type="InterPro" id="IPR036866">
    <property type="entry name" value="RibonucZ/Hydroxyglut_hydro"/>
</dbReference>
<proteinExistence type="predicted"/>
<evidence type="ECO:0000313" key="2">
    <source>
        <dbReference type="EMBL" id="WXB91785.1"/>
    </source>
</evidence>
<keyword evidence="1" id="KW-0732">Signal</keyword>
<dbReference type="RefSeq" id="WP_338749620.1">
    <property type="nucleotide sequence ID" value="NZ_CP147404.1"/>
</dbReference>
<name>A0ABZ2N366_9BACI</name>
<reference evidence="2 3" key="1">
    <citation type="submission" date="2024-02" db="EMBL/GenBank/DDBJ databases">
        <title>Seven novel Bacillus-like species.</title>
        <authorList>
            <person name="Liu G."/>
        </authorList>
    </citation>
    <scope>NUCLEOTIDE SEQUENCE [LARGE SCALE GENOMIC DNA]</scope>
    <source>
        <strain evidence="2 3">FJAT-52991</strain>
    </source>
</reference>
<sequence>MRMLFAVCLSIFILLNGSYAKAETIDLNLKENEFAITFLPLPDGEAAFLHTADGHHYLINTGTKESRPLIFSYMKKFAIHKLSGLVITEKQEKVASFIGRLKKDYRLQHVYGKEMRAGEVKQLQPGLELKILHNGIKQKEGIDFSIKHFDSRFLWMSSTSMKAEKSLLKEELKDINIVKTPNFAQDDSMSYSLLTHIDPQTAIIFKKREVLPGAELMEMLHQLWIDIYYTKKHGLVMIKFNQVGYEVLTIRN</sequence>
<gene>
    <name evidence="2" type="ORF">WDJ61_10955</name>
</gene>
<feature type="chain" id="PRO_5045624520" description="ATP-dependent DNA helicase" evidence="1">
    <location>
        <begin position="23"/>
        <end position="252"/>
    </location>
</feature>
<keyword evidence="3" id="KW-1185">Reference proteome</keyword>
<dbReference type="Gene3D" id="3.60.15.10">
    <property type="entry name" value="Ribonuclease Z/Hydroxyacylglutathione hydrolase-like"/>
    <property type="match status" value="1"/>
</dbReference>
<feature type="signal peptide" evidence="1">
    <location>
        <begin position="1"/>
        <end position="22"/>
    </location>
</feature>